<evidence type="ECO:0000256" key="1">
    <source>
        <dbReference type="SAM" id="MobiDB-lite"/>
    </source>
</evidence>
<keyword evidence="3" id="KW-1185">Reference proteome</keyword>
<dbReference type="AlphaFoldDB" id="A0AAF0TCJ4"/>
<accession>A0AAF0TCJ4</accession>
<proteinExistence type="predicted"/>
<organism evidence="2 3">
    <name type="scientific">Solanum verrucosum</name>
    <dbReference type="NCBI Taxonomy" id="315347"/>
    <lineage>
        <taxon>Eukaryota</taxon>
        <taxon>Viridiplantae</taxon>
        <taxon>Streptophyta</taxon>
        <taxon>Embryophyta</taxon>
        <taxon>Tracheophyta</taxon>
        <taxon>Spermatophyta</taxon>
        <taxon>Magnoliopsida</taxon>
        <taxon>eudicotyledons</taxon>
        <taxon>Gunneridae</taxon>
        <taxon>Pentapetalae</taxon>
        <taxon>asterids</taxon>
        <taxon>lamiids</taxon>
        <taxon>Solanales</taxon>
        <taxon>Solanaceae</taxon>
        <taxon>Solanoideae</taxon>
        <taxon>Solaneae</taxon>
        <taxon>Solanum</taxon>
    </lineage>
</organism>
<feature type="compositionally biased region" description="Polar residues" evidence="1">
    <location>
        <begin position="1"/>
        <end position="11"/>
    </location>
</feature>
<sequence>MSTLRTSSTKGQKGPKFWSVSRTPLPQNLISRKLVGTPPHRGLFSR</sequence>
<dbReference type="EMBL" id="CP133613">
    <property type="protein sequence ID" value="WMV13449.1"/>
    <property type="molecule type" value="Genomic_DNA"/>
</dbReference>
<protein>
    <submittedName>
        <fullName evidence="2">Uncharacterized protein</fullName>
    </submittedName>
</protein>
<evidence type="ECO:0000313" key="3">
    <source>
        <dbReference type="Proteomes" id="UP001234989"/>
    </source>
</evidence>
<feature type="region of interest" description="Disordered" evidence="1">
    <location>
        <begin position="1"/>
        <end position="23"/>
    </location>
</feature>
<evidence type="ECO:0000313" key="2">
    <source>
        <dbReference type="EMBL" id="WMV13449.1"/>
    </source>
</evidence>
<dbReference type="Proteomes" id="UP001234989">
    <property type="component" value="Chromosome 2"/>
</dbReference>
<gene>
    <name evidence="2" type="ORF">MTR67_006834</name>
</gene>
<reference evidence="2" key="1">
    <citation type="submission" date="2023-08" db="EMBL/GenBank/DDBJ databases">
        <title>A de novo genome assembly of Solanum verrucosum Schlechtendal, a Mexican diploid species geographically isolated from the other diploid A-genome species in potato relatives.</title>
        <authorList>
            <person name="Hosaka K."/>
        </authorList>
    </citation>
    <scope>NUCLEOTIDE SEQUENCE</scope>
    <source>
        <tissue evidence="2">Young leaves</tissue>
    </source>
</reference>
<name>A0AAF0TCJ4_SOLVR</name>